<evidence type="ECO:0000256" key="3">
    <source>
        <dbReference type="ARBA" id="ARBA00022729"/>
    </source>
</evidence>
<keyword evidence="2 5" id="KW-0813">Transport</keyword>
<dbReference type="SUPFAM" id="SSF53850">
    <property type="entry name" value="Periplasmic binding protein-like II"/>
    <property type="match status" value="1"/>
</dbReference>
<keyword evidence="4 5" id="KW-0574">Periplasm</keyword>
<dbReference type="OrthoDB" id="9769319at2"/>
<comment type="similarity">
    <text evidence="5">Belongs to the bacterial solute-binding protein PotD/PotF family.</text>
</comment>
<sequence length="361" mass="39329">MQKALLLAGAFACLSLPAMAQQDRLHIYAWQDLFAPQILDDFTAATGLKTVYDSYDSDETLETRLLSGDTGYDFIVPSASPFLMREIQAGALEKLDKSLIPNYDKQIPALLELLKKSDPTLEYAAIGGWGTTGLGYNLDKVKALLPDAPLDSYDLIFKPENAAKLKDCGIAMVDSPTDIVPITLNYLGLNPETTDPDEIRQAMEVLAQIRPYVTLDKGRMMTDMANGDICLAIGFSGDLIGARMRATEAGNGQHITYVIPKEGTLAWISALAIPKNAPNPAAGNAFINHLLDPKQASVMSLTLGYANGVEGSRALLPPEMANDPVMFPDDATMQRLFTGSAENPKVTRLLNREWTRFRTAN</sequence>
<feature type="chain" id="PRO_5020362627" description="Putrescine-binding periplasmic protein" evidence="6">
    <location>
        <begin position="21"/>
        <end position="361"/>
    </location>
</feature>
<evidence type="ECO:0000256" key="2">
    <source>
        <dbReference type="ARBA" id="ARBA00022448"/>
    </source>
</evidence>
<dbReference type="InterPro" id="IPR001188">
    <property type="entry name" value="Sperm_putr-bd"/>
</dbReference>
<organism evidence="7 8">
    <name type="scientific">Rhodobacter capsulatus</name>
    <name type="common">Rhodopseudomonas capsulata</name>
    <dbReference type="NCBI Taxonomy" id="1061"/>
    <lineage>
        <taxon>Bacteria</taxon>
        <taxon>Pseudomonadati</taxon>
        <taxon>Pseudomonadota</taxon>
        <taxon>Alphaproteobacteria</taxon>
        <taxon>Rhodobacterales</taxon>
        <taxon>Rhodobacter group</taxon>
        <taxon>Rhodobacter</taxon>
    </lineage>
</organism>
<reference evidence="7 8" key="1">
    <citation type="submission" date="2019-04" db="EMBL/GenBank/DDBJ databases">
        <title>Draft Whole-Genome sequence of the purple photosynthetic bacterium Rhodobacter capsulatus SP108 with an indigenous class A beta-lactamase.</title>
        <authorList>
            <person name="Robertson S."/>
            <person name="Meyer T.E."/>
            <person name="Kyndt J.A."/>
        </authorList>
    </citation>
    <scope>NUCLEOTIDE SEQUENCE [LARGE SCALE GENOMIC DNA]</scope>
    <source>
        <strain evidence="7 8">SP108</strain>
    </source>
</reference>
<dbReference type="Gene3D" id="3.40.190.10">
    <property type="entry name" value="Periplasmic binding protein-like II"/>
    <property type="match status" value="2"/>
</dbReference>
<dbReference type="PANTHER" id="PTHR30222">
    <property type="entry name" value="SPERMIDINE/PUTRESCINE-BINDING PERIPLASMIC PROTEIN"/>
    <property type="match status" value="1"/>
</dbReference>
<accession>A0A4V5PPB2</accession>
<name>A0A4V5PPB2_RHOCA</name>
<evidence type="ECO:0000256" key="4">
    <source>
        <dbReference type="ARBA" id="ARBA00022764"/>
    </source>
</evidence>
<dbReference type="Pfam" id="PF13416">
    <property type="entry name" value="SBP_bac_8"/>
    <property type="match status" value="1"/>
</dbReference>
<dbReference type="RefSeq" id="WP_136905620.1">
    <property type="nucleotide sequence ID" value="NZ_SWJZ01000022.1"/>
</dbReference>
<evidence type="ECO:0000256" key="6">
    <source>
        <dbReference type="SAM" id="SignalP"/>
    </source>
</evidence>
<dbReference type="PIRSF" id="PIRSF019574">
    <property type="entry name" value="Periplasmic_polyamine_BP"/>
    <property type="match status" value="1"/>
</dbReference>
<keyword evidence="3 6" id="KW-0732">Signal</keyword>
<comment type="caution">
    <text evidence="7">The sequence shown here is derived from an EMBL/GenBank/DDBJ whole genome shotgun (WGS) entry which is preliminary data.</text>
</comment>
<feature type="signal peptide" evidence="6">
    <location>
        <begin position="1"/>
        <end position="20"/>
    </location>
</feature>
<evidence type="ECO:0000256" key="1">
    <source>
        <dbReference type="ARBA" id="ARBA00004418"/>
    </source>
</evidence>
<dbReference type="PANTHER" id="PTHR30222:SF12">
    <property type="entry name" value="NORSPERMIDINE SENSOR"/>
    <property type="match status" value="1"/>
</dbReference>
<comment type="function">
    <text evidence="5">Required for the activity of the bacterial periplasmic transport system of putrescine.</text>
</comment>
<dbReference type="InterPro" id="IPR006059">
    <property type="entry name" value="SBP"/>
</dbReference>
<dbReference type="EMBL" id="SWJZ01000022">
    <property type="protein sequence ID" value="TKD21922.1"/>
    <property type="molecule type" value="Genomic_DNA"/>
</dbReference>
<dbReference type="Proteomes" id="UP000310597">
    <property type="component" value="Unassembled WGS sequence"/>
</dbReference>
<evidence type="ECO:0000256" key="5">
    <source>
        <dbReference type="PIRNR" id="PIRNR019574"/>
    </source>
</evidence>
<proteinExistence type="inferred from homology"/>
<protein>
    <recommendedName>
        <fullName evidence="5">Putrescine-binding periplasmic protein</fullName>
    </recommendedName>
</protein>
<dbReference type="GO" id="GO:0019808">
    <property type="term" value="F:polyamine binding"/>
    <property type="evidence" value="ECO:0007669"/>
    <property type="project" value="InterPro"/>
</dbReference>
<dbReference type="GO" id="GO:0042597">
    <property type="term" value="C:periplasmic space"/>
    <property type="evidence" value="ECO:0007669"/>
    <property type="project" value="UniProtKB-SubCell"/>
</dbReference>
<gene>
    <name evidence="7" type="ORF">FBT96_07115</name>
</gene>
<evidence type="ECO:0000313" key="8">
    <source>
        <dbReference type="Proteomes" id="UP000310597"/>
    </source>
</evidence>
<dbReference type="GO" id="GO:0015846">
    <property type="term" value="P:polyamine transport"/>
    <property type="evidence" value="ECO:0007669"/>
    <property type="project" value="InterPro"/>
</dbReference>
<comment type="subcellular location">
    <subcellularLocation>
        <location evidence="1 5">Periplasm</location>
    </subcellularLocation>
</comment>
<dbReference type="PRINTS" id="PR00909">
    <property type="entry name" value="SPERMDNBNDNG"/>
</dbReference>
<evidence type="ECO:0000313" key="7">
    <source>
        <dbReference type="EMBL" id="TKD21922.1"/>
    </source>
</evidence>
<dbReference type="AlphaFoldDB" id="A0A4V5PPB2"/>